<gene>
    <name evidence="2" type="ORF">BTO20_14830</name>
</gene>
<dbReference type="Proteomes" id="UP000195331">
    <property type="component" value="Chromosome"/>
</dbReference>
<dbReference type="AlphaFoldDB" id="A0A1Y0C3N4"/>
<evidence type="ECO:0000259" key="1">
    <source>
        <dbReference type="Pfam" id="PF10145"/>
    </source>
</evidence>
<dbReference type="InterPro" id="IPR010090">
    <property type="entry name" value="Phage_tape_meas"/>
</dbReference>
<reference evidence="2 3" key="1">
    <citation type="submission" date="2017-04" db="EMBL/GenBank/DDBJ databases">
        <title>Whole Genome Sequence of 1,4-Dioxane Degrading Bacterium Mycobacterium dioxanotrophicus PH-06.</title>
        <authorList>
            <person name="He Y."/>
        </authorList>
    </citation>
    <scope>NUCLEOTIDE SEQUENCE [LARGE SCALE GENOMIC DNA]</scope>
    <source>
        <strain evidence="2 3">PH-06</strain>
    </source>
</reference>
<dbReference type="Pfam" id="PF10145">
    <property type="entry name" value="PhageMin_Tail"/>
    <property type="match status" value="1"/>
</dbReference>
<evidence type="ECO:0000313" key="2">
    <source>
        <dbReference type="EMBL" id="ART69696.1"/>
    </source>
</evidence>
<sequence>MGENWDRIGDTISGRTGKVGEDLTQITDSIRRVARDSSVDIEKIAEVGGELAKTLKLIGQPLDDMTRRVSDLDALTGENLNIDNLTKLFHGFNIEAGDQAKVLDSLYDTYTNTEFTINELVSTLAVAGPKLRGFHLDLGESAVLLNSLAEAGVNSDTALKSLGIALGNLSKPAQGKSALADFLKDEQGRTIEQRFADVVRRIHDLAAAGDELGANDLGKSVFGRSWTDIGEPIKGDKLDVDHLNESVEHTGHTIAATKAATDDAAQGFQNLKNTIQVDLAPAANVVFQDINNLIQQYVVRPIKEATDLINGLKNAWNDKNPIVPTLPPVTDHPLTPPPIGFTAGHWSGGEISGAGPKGQDSVPIWAAPGEHMFTADDVDAMGGQANVYAFRAALHRATGGAVDPVGMGDPCWRALQFAQSISGSPYGPAAGPTVWDCSGFMSDLYAILTGKPYQGSERYFTTEADFEALGFVKGYDPNSPFKSACPRPSMAASVTWPVRCWATTSNPAAGTGGRWSARGQLARWIRSSSSTTICPETSTTWPP</sequence>
<dbReference type="EMBL" id="CP020809">
    <property type="protein sequence ID" value="ART69696.1"/>
    <property type="molecule type" value="Genomic_DNA"/>
</dbReference>
<proteinExistence type="predicted"/>
<evidence type="ECO:0000313" key="3">
    <source>
        <dbReference type="Proteomes" id="UP000195331"/>
    </source>
</evidence>
<feature type="domain" description="Phage tail tape measure protein" evidence="1">
    <location>
        <begin position="83"/>
        <end position="206"/>
    </location>
</feature>
<name>A0A1Y0C3N4_9MYCO</name>
<dbReference type="KEGG" id="mdx:BTO20_14830"/>
<accession>A0A1Y0C3N4</accession>
<dbReference type="OrthoDB" id="2989771at2"/>
<keyword evidence="3" id="KW-1185">Reference proteome</keyword>
<organism evidence="2 3">
    <name type="scientific">Mycobacterium dioxanotrophicus</name>
    <dbReference type="NCBI Taxonomy" id="482462"/>
    <lineage>
        <taxon>Bacteria</taxon>
        <taxon>Bacillati</taxon>
        <taxon>Actinomycetota</taxon>
        <taxon>Actinomycetes</taxon>
        <taxon>Mycobacteriales</taxon>
        <taxon>Mycobacteriaceae</taxon>
        <taxon>Mycobacterium</taxon>
    </lineage>
</organism>
<dbReference type="NCBIfam" id="TIGR01760">
    <property type="entry name" value="tape_meas_TP901"/>
    <property type="match status" value="1"/>
</dbReference>
<protein>
    <submittedName>
        <fullName evidence="2">Phage tail tape measure protein</fullName>
    </submittedName>
</protein>